<name>A0A8S5LE10_9CAUD</name>
<reference evidence="1" key="1">
    <citation type="journal article" date="2021" name="Proc. Natl. Acad. Sci. U.S.A.">
        <title>A Catalog of Tens of Thousands of Viruses from Human Metagenomes Reveals Hidden Associations with Chronic Diseases.</title>
        <authorList>
            <person name="Tisza M.J."/>
            <person name="Buck C.B."/>
        </authorList>
    </citation>
    <scope>NUCLEOTIDE SEQUENCE</scope>
    <source>
        <strain evidence="1">CtrWS2</strain>
    </source>
</reference>
<protein>
    <submittedName>
        <fullName evidence="1">Uncharacterized protein</fullName>
    </submittedName>
</protein>
<dbReference type="EMBL" id="BK014695">
    <property type="protein sequence ID" value="DAD68183.1"/>
    <property type="molecule type" value="Genomic_DNA"/>
</dbReference>
<evidence type="ECO:0000313" key="1">
    <source>
        <dbReference type="EMBL" id="DAD68183.1"/>
    </source>
</evidence>
<accession>A0A8S5LE10</accession>
<sequence>MRAIINNQSIMNNLGGYKSIELVFIDELSTFAVTSSGAFLRKISNTQRLLPLQQNGAGISVTLKTDGPGTLCTHKAEISILHKGLDTQLKAELDQVGIRGSVLIATTNNDEKRVYGNLDYPMFGTFSEIPGQKPADLRHYELSLSATCNHPALTLME</sequence>
<proteinExistence type="predicted"/>
<organism evidence="1">
    <name type="scientific">Siphoviridae sp. ctrWS2</name>
    <dbReference type="NCBI Taxonomy" id="2823602"/>
    <lineage>
        <taxon>Viruses</taxon>
        <taxon>Duplodnaviria</taxon>
        <taxon>Heunggongvirae</taxon>
        <taxon>Uroviricota</taxon>
        <taxon>Caudoviricetes</taxon>
    </lineage>
</organism>